<dbReference type="EMBL" id="JAVDXZ010000001">
    <property type="protein sequence ID" value="MDR7328614.1"/>
    <property type="molecule type" value="Genomic_DNA"/>
</dbReference>
<keyword evidence="3" id="KW-1185">Reference proteome</keyword>
<name>A0ABU1ZUL0_9CORY</name>
<evidence type="ECO:0008006" key="4">
    <source>
        <dbReference type="Google" id="ProtNLM"/>
    </source>
</evidence>
<dbReference type="Proteomes" id="UP001180840">
    <property type="component" value="Unassembled WGS sequence"/>
</dbReference>
<keyword evidence="1" id="KW-1133">Transmembrane helix</keyword>
<feature type="transmembrane region" description="Helical" evidence="1">
    <location>
        <begin position="28"/>
        <end position="49"/>
    </location>
</feature>
<gene>
    <name evidence="2" type="ORF">J2S39_000290</name>
</gene>
<dbReference type="InterPro" id="IPR021385">
    <property type="entry name" value="DUF3017"/>
</dbReference>
<evidence type="ECO:0000256" key="1">
    <source>
        <dbReference type="SAM" id="Phobius"/>
    </source>
</evidence>
<organism evidence="2 3">
    <name type="scientific">Corynebacterium guangdongense</name>
    <dbReference type="NCBI Taxonomy" id="1783348"/>
    <lineage>
        <taxon>Bacteria</taxon>
        <taxon>Bacillati</taxon>
        <taxon>Actinomycetota</taxon>
        <taxon>Actinomycetes</taxon>
        <taxon>Mycobacteriales</taxon>
        <taxon>Corynebacteriaceae</taxon>
        <taxon>Corynebacterium</taxon>
    </lineage>
</organism>
<accession>A0ABU1ZUL0</accession>
<dbReference type="RefSeq" id="WP_290197584.1">
    <property type="nucleotide sequence ID" value="NZ_CP047654.1"/>
</dbReference>
<dbReference type="Pfam" id="PF11222">
    <property type="entry name" value="DUF3017"/>
    <property type="match status" value="1"/>
</dbReference>
<reference evidence="2" key="1">
    <citation type="submission" date="2023-07" db="EMBL/GenBank/DDBJ databases">
        <title>Sequencing the genomes of 1000 actinobacteria strains.</title>
        <authorList>
            <person name="Klenk H.-P."/>
        </authorList>
    </citation>
    <scope>NUCLEOTIDE SEQUENCE</scope>
    <source>
        <strain evidence="2">DSM 107476</strain>
    </source>
</reference>
<proteinExistence type="predicted"/>
<protein>
    <recommendedName>
        <fullName evidence="4">DUF3017 domain-containing protein</fullName>
    </recommendedName>
</protein>
<evidence type="ECO:0000313" key="3">
    <source>
        <dbReference type="Proteomes" id="UP001180840"/>
    </source>
</evidence>
<sequence>MSNALNRSNLSLDNPHDLGNRPSALPTWLQWAMVAVFLGIMALSGVWAITEHWRRATFALGVGVIWLGAVRAVCDSTIVGVLAVRSKRFDVGFSLVLGGLMAWLSASVDALGS</sequence>
<keyword evidence="1" id="KW-0472">Membrane</keyword>
<feature type="transmembrane region" description="Helical" evidence="1">
    <location>
        <begin position="56"/>
        <end position="73"/>
    </location>
</feature>
<comment type="caution">
    <text evidence="2">The sequence shown here is derived from an EMBL/GenBank/DDBJ whole genome shotgun (WGS) entry which is preliminary data.</text>
</comment>
<evidence type="ECO:0000313" key="2">
    <source>
        <dbReference type="EMBL" id="MDR7328614.1"/>
    </source>
</evidence>
<keyword evidence="1" id="KW-0812">Transmembrane</keyword>